<evidence type="ECO:0000313" key="2">
    <source>
        <dbReference type="EMBL" id="CAI9162607.1"/>
    </source>
</evidence>
<reference evidence="2" key="1">
    <citation type="submission" date="2023-04" db="EMBL/GenBank/DDBJ databases">
        <authorList>
            <consortium name="ELIXIR-Norway"/>
        </authorList>
    </citation>
    <scope>NUCLEOTIDE SEQUENCE [LARGE SCALE GENOMIC DNA]</scope>
</reference>
<dbReference type="EMBL" id="OX459957">
    <property type="protein sequence ID" value="CAI9162607.1"/>
    <property type="molecule type" value="Genomic_DNA"/>
</dbReference>
<name>A0ABN8YM08_RANTA</name>
<gene>
    <name evidence="2" type="ORF">MRATA1EN1_LOCUS11569</name>
</gene>
<feature type="compositionally biased region" description="Low complexity" evidence="1">
    <location>
        <begin position="47"/>
        <end position="61"/>
    </location>
</feature>
<keyword evidence="3" id="KW-1185">Reference proteome</keyword>
<organism evidence="2 3">
    <name type="scientific">Rangifer tarandus platyrhynchus</name>
    <name type="common">Svalbard reindeer</name>
    <dbReference type="NCBI Taxonomy" id="3082113"/>
    <lineage>
        <taxon>Eukaryota</taxon>
        <taxon>Metazoa</taxon>
        <taxon>Chordata</taxon>
        <taxon>Craniata</taxon>
        <taxon>Vertebrata</taxon>
        <taxon>Euteleostomi</taxon>
        <taxon>Mammalia</taxon>
        <taxon>Eutheria</taxon>
        <taxon>Laurasiatheria</taxon>
        <taxon>Artiodactyla</taxon>
        <taxon>Ruminantia</taxon>
        <taxon>Pecora</taxon>
        <taxon>Cervidae</taxon>
        <taxon>Odocoileinae</taxon>
        <taxon>Rangifer</taxon>
    </lineage>
</organism>
<evidence type="ECO:0000313" key="3">
    <source>
        <dbReference type="Proteomes" id="UP001176941"/>
    </source>
</evidence>
<accession>A0ABN8YM08</accession>
<protein>
    <submittedName>
        <fullName evidence="2">Uncharacterized protein</fullName>
    </submittedName>
</protein>
<proteinExistence type="predicted"/>
<evidence type="ECO:0000256" key="1">
    <source>
        <dbReference type="SAM" id="MobiDB-lite"/>
    </source>
</evidence>
<dbReference type="Proteomes" id="UP001176941">
    <property type="component" value="Chromosome 21"/>
</dbReference>
<sequence>MDQGECFKDDFLFSSGAAWRMEVPFLRRGTQGRRAAAAVIAPHSGDARYPPSSPQARAPQSPRRRANLPGSGGERPQYATLWSPFCRGRQEPLLCPPPPRPFAPALPPILPGDPRSPHLLTHSSPFGFEIWAPIPFECRWRSRELVFRWDLCARAQRR</sequence>
<feature type="region of interest" description="Disordered" evidence="1">
    <location>
        <begin position="42"/>
        <end position="77"/>
    </location>
</feature>